<reference evidence="1 2" key="1">
    <citation type="submission" date="2015-10" db="EMBL/GenBank/DDBJ databases">
        <title>Draft genome sequence of Streptomyces canus DSM 40017, type strain for the species Streptomyces canus.</title>
        <authorList>
            <person name="Ruckert C."/>
            <person name="Winkler A."/>
            <person name="Kalinowski J."/>
            <person name="Kampfer P."/>
            <person name="Glaeser S."/>
        </authorList>
    </citation>
    <scope>NUCLEOTIDE SEQUENCE [LARGE SCALE GENOMIC DNA]</scope>
    <source>
        <strain evidence="1 2">DSM 40017</strain>
    </source>
</reference>
<name>A0A101SA48_9ACTN</name>
<dbReference type="NCBIfam" id="TIGR01643">
    <property type="entry name" value="YD_repeat_2x"/>
    <property type="match status" value="1"/>
</dbReference>
<dbReference type="RefSeq" id="WP_059206468.1">
    <property type="nucleotide sequence ID" value="NZ_KQ948660.1"/>
</dbReference>
<protein>
    <submittedName>
        <fullName evidence="1">Uncharacterized protein</fullName>
    </submittedName>
</protein>
<dbReference type="Proteomes" id="UP000053669">
    <property type="component" value="Unassembled WGS sequence"/>
</dbReference>
<dbReference type="STRING" id="58343.AQJ46_17410"/>
<dbReference type="InterPro" id="IPR006530">
    <property type="entry name" value="YD"/>
</dbReference>
<dbReference type="AlphaFoldDB" id="A0A101SA48"/>
<gene>
    <name evidence="1" type="ORF">AQJ46_17410</name>
</gene>
<sequence length="83" mass="9196">MKLEYDGNKARQRFSRLTYGYDHADQLATVKDDEGNTWSNGYDFLGRETDVVDPDSGAASSECNELDQVVAATDARPKTIGFT</sequence>
<dbReference type="EMBL" id="LMWU01000017">
    <property type="protein sequence ID" value="KUN70150.1"/>
    <property type="molecule type" value="Genomic_DNA"/>
</dbReference>
<evidence type="ECO:0000313" key="1">
    <source>
        <dbReference type="EMBL" id="KUN70150.1"/>
    </source>
</evidence>
<accession>A0A101SA48</accession>
<comment type="caution">
    <text evidence="1">The sequence shown here is derived from an EMBL/GenBank/DDBJ whole genome shotgun (WGS) entry which is preliminary data.</text>
</comment>
<dbReference type="Gene3D" id="2.180.10.10">
    <property type="entry name" value="RHS repeat-associated core"/>
    <property type="match status" value="1"/>
</dbReference>
<proteinExistence type="predicted"/>
<organism evidence="1 2">
    <name type="scientific">Streptomyces canus</name>
    <dbReference type="NCBI Taxonomy" id="58343"/>
    <lineage>
        <taxon>Bacteria</taxon>
        <taxon>Bacillati</taxon>
        <taxon>Actinomycetota</taxon>
        <taxon>Actinomycetes</taxon>
        <taxon>Kitasatosporales</taxon>
        <taxon>Streptomycetaceae</taxon>
        <taxon>Streptomyces</taxon>
        <taxon>Streptomyces aurantiacus group</taxon>
    </lineage>
</organism>
<evidence type="ECO:0000313" key="2">
    <source>
        <dbReference type="Proteomes" id="UP000053669"/>
    </source>
</evidence>